<evidence type="ECO:0000313" key="2">
    <source>
        <dbReference type="Proteomes" id="UP001152795"/>
    </source>
</evidence>
<protein>
    <submittedName>
        <fullName evidence="1">Uncharacterized protein</fullName>
    </submittedName>
</protein>
<feature type="non-terminal residue" evidence="1">
    <location>
        <position position="109"/>
    </location>
</feature>
<organism evidence="1 2">
    <name type="scientific">Paramuricea clavata</name>
    <name type="common">Red gorgonian</name>
    <name type="synonym">Violescent sea-whip</name>
    <dbReference type="NCBI Taxonomy" id="317549"/>
    <lineage>
        <taxon>Eukaryota</taxon>
        <taxon>Metazoa</taxon>
        <taxon>Cnidaria</taxon>
        <taxon>Anthozoa</taxon>
        <taxon>Octocorallia</taxon>
        <taxon>Malacalcyonacea</taxon>
        <taxon>Plexauridae</taxon>
        <taxon>Paramuricea</taxon>
    </lineage>
</organism>
<name>A0A6S7K6F4_PARCT</name>
<comment type="caution">
    <text evidence="1">The sequence shown here is derived from an EMBL/GenBank/DDBJ whole genome shotgun (WGS) entry which is preliminary data.</text>
</comment>
<dbReference type="PANTHER" id="PTHR47510:SF3">
    <property type="entry name" value="ENDO_EXONUCLEASE_PHOSPHATASE DOMAIN-CONTAINING PROTEIN"/>
    <property type="match status" value="1"/>
</dbReference>
<sequence>MDKPWMNANLKQLIKRRQKAFSPGDVFLYKLLQNKVNRERKRCRMIYYKNKVQDLQHTKPRDWCDWWREVKQFCGTSKAARRDIRSILRTNTESSDQDLANEIMKAFAS</sequence>
<gene>
    <name evidence="1" type="ORF">PACLA_8A032046</name>
</gene>
<dbReference type="OrthoDB" id="10037236at2759"/>
<accession>A0A6S7K6F4</accession>
<evidence type="ECO:0000313" key="1">
    <source>
        <dbReference type="EMBL" id="CAB4041126.1"/>
    </source>
</evidence>
<dbReference type="Proteomes" id="UP001152795">
    <property type="component" value="Unassembled WGS sequence"/>
</dbReference>
<dbReference type="PANTHER" id="PTHR47510">
    <property type="entry name" value="REVERSE TRANSCRIPTASE DOMAIN-CONTAINING PROTEIN"/>
    <property type="match status" value="1"/>
</dbReference>
<reference evidence="1" key="1">
    <citation type="submission" date="2020-04" db="EMBL/GenBank/DDBJ databases">
        <authorList>
            <person name="Alioto T."/>
            <person name="Alioto T."/>
            <person name="Gomez Garrido J."/>
        </authorList>
    </citation>
    <scope>NUCLEOTIDE SEQUENCE</scope>
    <source>
        <strain evidence="1">A484AB</strain>
    </source>
</reference>
<dbReference type="EMBL" id="CACRXK020027809">
    <property type="protein sequence ID" value="CAB4041126.1"/>
    <property type="molecule type" value="Genomic_DNA"/>
</dbReference>
<proteinExistence type="predicted"/>
<dbReference type="AlphaFoldDB" id="A0A6S7K6F4"/>
<keyword evidence="2" id="KW-1185">Reference proteome</keyword>